<name>A0A6A6BQN5_9PEZI</name>
<organism evidence="1 2">
    <name type="scientific">Aplosporella prunicola CBS 121167</name>
    <dbReference type="NCBI Taxonomy" id="1176127"/>
    <lineage>
        <taxon>Eukaryota</taxon>
        <taxon>Fungi</taxon>
        <taxon>Dikarya</taxon>
        <taxon>Ascomycota</taxon>
        <taxon>Pezizomycotina</taxon>
        <taxon>Dothideomycetes</taxon>
        <taxon>Dothideomycetes incertae sedis</taxon>
        <taxon>Botryosphaeriales</taxon>
        <taxon>Aplosporellaceae</taxon>
        <taxon>Aplosporella</taxon>
    </lineage>
</organism>
<reference evidence="1" key="1">
    <citation type="journal article" date="2020" name="Stud. Mycol.">
        <title>101 Dothideomycetes genomes: a test case for predicting lifestyles and emergence of pathogens.</title>
        <authorList>
            <person name="Haridas S."/>
            <person name="Albert R."/>
            <person name="Binder M."/>
            <person name="Bloem J."/>
            <person name="Labutti K."/>
            <person name="Salamov A."/>
            <person name="Andreopoulos B."/>
            <person name="Baker S."/>
            <person name="Barry K."/>
            <person name="Bills G."/>
            <person name="Bluhm B."/>
            <person name="Cannon C."/>
            <person name="Castanera R."/>
            <person name="Culley D."/>
            <person name="Daum C."/>
            <person name="Ezra D."/>
            <person name="Gonzalez J."/>
            <person name="Henrissat B."/>
            <person name="Kuo A."/>
            <person name="Liang C."/>
            <person name="Lipzen A."/>
            <person name="Lutzoni F."/>
            <person name="Magnuson J."/>
            <person name="Mondo S."/>
            <person name="Nolan M."/>
            <person name="Ohm R."/>
            <person name="Pangilinan J."/>
            <person name="Park H.-J."/>
            <person name="Ramirez L."/>
            <person name="Alfaro M."/>
            <person name="Sun H."/>
            <person name="Tritt A."/>
            <person name="Yoshinaga Y."/>
            <person name="Zwiers L.-H."/>
            <person name="Turgeon B."/>
            <person name="Goodwin S."/>
            <person name="Spatafora J."/>
            <person name="Crous P."/>
            <person name="Grigoriev I."/>
        </authorList>
    </citation>
    <scope>NUCLEOTIDE SEQUENCE</scope>
    <source>
        <strain evidence="1">CBS 121167</strain>
    </source>
</reference>
<dbReference type="EMBL" id="ML995477">
    <property type="protein sequence ID" value="KAF2145615.1"/>
    <property type="molecule type" value="Genomic_DNA"/>
</dbReference>
<proteinExistence type="predicted"/>
<evidence type="ECO:0000313" key="1">
    <source>
        <dbReference type="EMBL" id="KAF2145615.1"/>
    </source>
</evidence>
<sequence>MDLKDNFPARPGYLYRLFNVFYSKWDAGEAAPKTLSNAFSESCAFWRPYTNADKLDPVELGLEQVLVNELKWWSHALLEIEGPLLGVDEDGTKCNLSPYDFEQDDIQNVRIIGSILYLPLNHGLDNHGGPEWTESGYFLASSIGEDGTTNSQWSVSQTAMWSEDLLDELGILEQRFKAAKSPGMTKLRDCHKDAILEWNNSKDLVELIPISMLSLGPRRLIRLARGL</sequence>
<gene>
    <name evidence="1" type="ORF">K452DRAFT_305602</name>
</gene>
<accession>A0A6A6BQN5</accession>
<dbReference type="GeneID" id="54300411"/>
<keyword evidence="2" id="KW-1185">Reference proteome</keyword>
<evidence type="ECO:0000313" key="2">
    <source>
        <dbReference type="Proteomes" id="UP000799438"/>
    </source>
</evidence>
<dbReference type="AlphaFoldDB" id="A0A6A6BQN5"/>
<protein>
    <submittedName>
        <fullName evidence="1">Uncharacterized protein</fullName>
    </submittedName>
</protein>
<dbReference type="RefSeq" id="XP_033401327.1">
    <property type="nucleotide sequence ID" value="XM_033542914.1"/>
</dbReference>
<dbReference type="Proteomes" id="UP000799438">
    <property type="component" value="Unassembled WGS sequence"/>
</dbReference>